<dbReference type="SUPFAM" id="SSF55785">
    <property type="entry name" value="PYP-like sensor domain (PAS domain)"/>
    <property type="match status" value="1"/>
</dbReference>
<dbReference type="EC" id="2.7.13.3" evidence="2"/>
<gene>
    <name evidence="10" type="ORF">Q0590_03475</name>
</gene>
<dbReference type="Proteomes" id="UP001168528">
    <property type="component" value="Unassembled WGS sequence"/>
</dbReference>
<evidence type="ECO:0000256" key="2">
    <source>
        <dbReference type="ARBA" id="ARBA00012438"/>
    </source>
</evidence>
<dbReference type="InterPro" id="IPR036890">
    <property type="entry name" value="HATPase_C_sf"/>
</dbReference>
<comment type="catalytic activity">
    <reaction evidence="1">
        <text>ATP + protein L-histidine = ADP + protein N-phospho-L-histidine.</text>
        <dbReference type="EC" id="2.7.13.3"/>
    </reaction>
</comment>
<sequence length="459" mass="51491">MVYKRFSVGVAIRVGLILANVVCLAFIFARTDLFFSQLVLLFILSFQIYNLVHFVTQTTRDLARFLQAVRHQDYSVSFADDAGTHPAFQELHQSFQGAINAYKEVEAQKESQYHYFKLIVEHVSAGIISLNSKHEIVLINKAAEQLLDVQNIVSWKQLQSKRNSFTQAVDHWLRGGSSLAEVVIEGEKRQFSVGVNPVILLGEPYRVVTFSDIKNEIEGKEIEAWHKLIRILTHEIMNSVTPLSSLTETMLMIVEQEDGNQKPLAEITEENLEDIRLALKTIQKRSRGMLHFLNDYRQLTRIPTPQLAPVNIGNLLASVSRLMQGEITKYKASIYVLPVPPDLTIQADAKLLEQVLINLLTNSLQALEDVVNPQIELNAITQDSKVIVAVADNGKGIEADKLDKIFIPFYSTKPAGSGIGLPVSKQIMHLHGGNIKVQSQTGVGTKVELRFPIQTVTFR</sequence>
<dbReference type="Pfam" id="PF02518">
    <property type="entry name" value="HATPase_c"/>
    <property type="match status" value="1"/>
</dbReference>
<dbReference type="Gene3D" id="3.30.450.20">
    <property type="entry name" value="PAS domain"/>
    <property type="match status" value="1"/>
</dbReference>
<keyword evidence="5" id="KW-0418">Kinase</keyword>
<keyword evidence="4" id="KW-0547">Nucleotide-binding</keyword>
<dbReference type="PANTHER" id="PTHR43065:SF46">
    <property type="entry name" value="C4-DICARBOXYLATE TRANSPORT SENSOR PROTEIN DCTB"/>
    <property type="match status" value="1"/>
</dbReference>
<dbReference type="PRINTS" id="PR00344">
    <property type="entry name" value="BCTRLSENSOR"/>
</dbReference>
<keyword evidence="8" id="KW-0812">Transmembrane</keyword>
<organism evidence="10 11">
    <name type="scientific">Rhodocytophaga aerolata</name>
    <dbReference type="NCBI Taxonomy" id="455078"/>
    <lineage>
        <taxon>Bacteria</taxon>
        <taxon>Pseudomonadati</taxon>
        <taxon>Bacteroidota</taxon>
        <taxon>Cytophagia</taxon>
        <taxon>Cytophagales</taxon>
        <taxon>Rhodocytophagaceae</taxon>
        <taxon>Rhodocytophaga</taxon>
    </lineage>
</organism>
<dbReference type="GO" id="GO:0005524">
    <property type="term" value="F:ATP binding"/>
    <property type="evidence" value="ECO:0007669"/>
    <property type="project" value="UniProtKB-KW"/>
</dbReference>
<evidence type="ECO:0000256" key="8">
    <source>
        <dbReference type="SAM" id="Phobius"/>
    </source>
</evidence>
<dbReference type="InterPro" id="IPR004358">
    <property type="entry name" value="Sig_transdc_His_kin-like_C"/>
</dbReference>
<keyword evidence="8" id="KW-0472">Membrane</keyword>
<name>A0ABT8QZM4_9BACT</name>
<comment type="caution">
    <text evidence="10">The sequence shown here is derived from an EMBL/GenBank/DDBJ whole genome shotgun (WGS) entry which is preliminary data.</text>
</comment>
<evidence type="ECO:0000256" key="4">
    <source>
        <dbReference type="ARBA" id="ARBA00022741"/>
    </source>
</evidence>
<feature type="transmembrane region" description="Helical" evidence="8">
    <location>
        <begin position="34"/>
        <end position="55"/>
    </location>
</feature>
<dbReference type="PANTHER" id="PTHR43065">
    <property type="entry name" value="SENSOR HISTIDINE KINASE"/>
    <property type="match status" value="1"/>
</dbReference>
<dbReference type="EMBL" id="JAUKPO010000001">
    <property type="protein sequence ID" value="MDO1445293.1"/>
    <property type="molecule type" value="Genomic_DNA"/>
</dbReference>
<feature type="transmembrane region" description="Helical" evidence="8">
    <location>
        <begin position="7"/>
        <end position="28"/>
    </location>
</feature>
<keyword evidence="7" id="KW-0902">Two-component regulatory system</keyword>
<keyword evidence="3" id="KW-0808">Transferase</keyword>
<reference evidence="10" key="1">
    <citation type="submission" date="2023-07" db="EMBL/GenBank/DDBJ databases">
        <title>The genome sequence of Rhodocytophaga aerolata KACC 12507.</title>
        <authorList>
            <person name="Zhang X."/>
        </authorList>
    </citation>
    <scope>NUCLEOTIDE SEQUENCE</scope>
    <source>
        <strain evidence="10">KACC 12507</strain>
    </source>
</reference>
<proteinExistence type="predicted"/>
<evidence type="ECO:0000256" key="3">
    <source>
        <dbReference type="ARBA" id="ARBA00022679"/>
    </source>
</evidence>
<evidence type="ECO:0000313" key="10">
    <source>
        <dbReference type="EMBL" id="MDO1445293.1"/>
    </source>
</evidence>
<evidence type="ECO:0000256" key="7">
    <source>
        <dbReference type="ARBA" id="ARBA00023012"/>
    </source>
</evidence>
<dbReference type="Gene3D" id="3.30.565.10">
    <property type="entry name" value="Histidine kinase-like ATPase, C-terminal domain"/>
    <property type="match status" value="1"/>
</dbReference>
<keyword evidence="11" id="KW-1185">Reference proteome</keyword>
<dbReference type="RefSeq" id="WP_302036082.1">
    <property type="nucleotide sequence ID" value="NZ_JAUKPO010000001.1"/>
</dbReference>
<evidence type="ECO:0000256" key="1">
    <source>
        <dbReference type="ARBA" id="ARBA00000085"/>
    </source>
</evidence>
<evidence type="ECO:0000259" key="9">
    <source>
        <dbReference type="PROSITE" id="PS50109"/>
    </source>
</evidence>
<dbReference type="InterPro" id="IPR003594">
    <property type="entry name" value="HATPase_dom"/>
</dbReference>
<dbReference type="PROSITE" id="PS50109">
    <property type="entry name" value="HIS_KIN"/>
    <property type="match status" value="1"/>
</dbReference>
<evidence type="ECO:0000313" key="11">
    <source>
        <dbReference type="Proteomes" id="UP001168528"/>
    </source>
</evidence>
<keyword evidence="8" id="KW-1133">Transmembrane helix</keyword>
<dbReference type="CDD" id="cd00075">
    <property type="entry name" value="HATPase"/>
    <property type="match status" value="1"/>
</dbReference>
<dbReference type="SUPFAM" id="SSF55874">
    <property type="entry name" value="ATPase domain of HSP90 chaperone/DNA topoisomerase II/histidine kinase"/>
    <property type="match status" value="1"/>
</dbReference>
<dbReference type="InterPro" id="IPR035965">
    <property type="entry name" value="PAS-like_dom_sf"/>
</dbReference>
<accession>A0ABT8QZM4</accession>
<feature type="domain" description="Histidine kinase" evidence="9">
    <location>
        <begin position="231"/>
        <end position="455"/>
    </location>
</feature>
<dbReference type="SMART" id="SM00387">
    <property type="entry name" value="HATPase_c"/>
    <property type="match status" value="1"/>
</dbReference>
<evidence type="ECO:0000256" key="6">
    <source>
        <dbReference type="ARBA" id="ARBA00022840"/>
    </source>
</evidence>
<protein>
    <recommendedName>
        <fullName evidence="2">histidine kinase</fullName>
        <ecNumber evidence="2">2.7.13.3</ecNumber>
    </recommendedName>
</protein>
<keyword evidence="6 10" id="KW-0067">ATP-binding</keyword>
<evidence type="ECO:0000256" key="5">
    <source>
        <dbReference type="ARBA" id="ARBA00022777"/>
    </source>
</evidence>
<dbReference type="InterPro" id="IPR005467">
    <property type="entry name" value="His_kinase_dom"/>
</dbReference>